<evidence type="ECO:0000313" key="2">
    <source>
        <dbReference type="Proteomes" id="UP001314170"/>
    </source>
</evidence>
<dbReference type="Proteomes" id="UP001314170">
    <property type="component" value="Unassembled WGS sequence"/>
</dbReference>
<organism evidence="1 2">
    <name type="scientific">Dovyalis caffra</name>
    <dbReference type="NCBI Taxonomy" id="77055"/>
    <lineage>
        <taxon>Eukaryota</taxon>
        <taxon>Viridiplantae</taxon>
        <taxon>Streptophyta</taxon>
        <taxon>Embryophyta</taxon>
        <taxon>Tracheophyta</taxon>
        <taxon>Spermatophyta</taxon>
        <taxon>Magnoliopsida</taxon>
        <taxon>eudicotyledons</taxon>
        <taxon>Gunneridae</taxon>
        <taxon>Pentapetalae</taxon>
        <taxon>rosids</taxon>
        <taxon>fabids</taxon>
        <taxon>Malpighiales</taxon>
        <taxon>Salicaceae</taxon>
        <taxon>Flacourtieae</taxon>
        <taxon>Dovyalis</taxon>
    </lineage>
</organism>
<name>A0AAV1SI28_9ROSI</name>
<evidence type="ECO:0000313" key="1">
    <source>
        <dbReference type="EMBL" id="CAK7351449.1"/>
    </source>
</evidence>
<sequence length="73" mass="8504">MDALMEKNEDLMRYLYRVFDRRKGVELKGKSMLSHILAERKRHVLAYYIICTTSSIKETTCFLSAISICIPSD</sequence>
<comment type="caution">
    <text evidence="1">The sequence shown here is derived from an EMBL/GenBank/DDBJ whole genome shotgun (WGS) entry which is preliminary data.</text>
</comment>
<gene>
    <name evidence="1" type="ORF">DCAF_LOCUS23859</name>
</gene>
<keyword evidence="2" id="KW-1185">Reference proteome</keyword>
<protein>
    <submittedName>
        <fullName evidence="1">Uncharacterized protein</fullName>
    </submittedName>
</protein>
<dbReference type="EMBL" id="CAWUPB010001184">
    <property type="protein sequence ID" value="CAK7351449.1"/>
    <property type="molecule type" value="Genomic_DNA"/>
</dbReference>
<proteinExistence type="predicted"/>
<reference evidence="1 2" key="1">
    <citation type="submission" date="2024-01" db="EMBL/GenBank/DDBJ databases">
        <authorList>
            <person name="Waweru B."/>
        </authorList>
    </citation>
    <scope>NUCLEOTIDE SEQUENCE [LARGE SCALE GENOMIC DNA]</scope>
</reference>
<dbReference type="AlphaFoldDB" id="A0AAV1SI28"/>
<accession>A0AAV1SI28</accession>